<dbReference type="EMBL" id="CAJNOC010000435">
    <property type="protein sequence ID" value="CAF0761328.1"/>
    <property type="molecule type" value="Genomic_DNA"/>
</dbReference>
<dbReference type="SUPFAM" id="SSF54001">
    <property type="entry name" value="Cysteine proteinases"/>
    <property type="match status" value="1"/>
</dbReference>
<dbReference type="Pfam" id="PF04212">
    <property type="entry name" value="MIT"/>
    <property type="match status" value="2"/>
</dbReference>
<dbReference type="GO" id="GO:0004198">
    <property type="term" value="F:calcium-dependent cysteine-type endopeptidase activity"/>
    <property type="evidence" value="ECO:0007669"/>
    <property type="project" value="InterPro"/>
</dbReference>
<comment type="caution">
    <text evidence="8">The sequence shown here is derived from an EMBL/GenBank/DDBJ whole genome shotgun (WGS) entry which is preliminary data.</text>
</comment>
<feature type="active site" evidence="5 6">
    <location>
        <position position="464"/>
    </location>
</feature>
<feature type="domain" description="Calpain catalytic" evidence="7">
    <location>
        <begin position="221"/>
        <end position="526"/>
    </location>
</feature>
<evidence type="ECO:0000313" key="9">
    <source>
        <dbReference type="Proteomes" id="UP000663879"/>
    </source>
</evidence>
<dbReference type="InterPro" id="IPR051297">
    <property type="entry name" value="PalB/RIM13"/>
</dbReference>
<dbReference type="SUPFAM" id="SSF116846">
    <property type="entry name" value="MIT domain"/>
    <property type="match status" value="2"/>
</dbReference>
<evidence type="ECO:0000256" key="3">
    <source>
        <dbReference type="ARBA" id="ARBA00022801"/>
    </source>
</evidence>
<dbReference type="Gene3D" id="3.90.70.10">
    <property type="entry name" value="Cysteine proteinases"/>
    <property type="match status" value="1"/>
</dbReference>
<name>A0A813Q374_9BILA</name>
<evidence type="ECO:0000259" key="7">
    <source>
        <dbReference type="PROSITE" id="PS50203"/>
    </source>
</evidence>
<dbReference type="InterPro" id="IPR036181">
    <property type="entry name" value="MIT_dom_sf"/>
</dbReference>
<dbReference type="AlphaFoldDB" id="A0A813Q374"/>
<evidence type="ECO:0000256" key="5">
    <source>
        <dbReference type="PIRSR" id="PIRSR622684-1"/>
    </source>
</evidence>
<keyword evidence="3 6" id="KW-0378">Hydrolase</keyword>
<dbReference type="Pfam" id="PF00648">
    <property type="entry name" value="Peptidase_C2"/>
    <property type="match status" value="1"/>
</dbReference>
<evidence type="ECO:0000256" key="6">
    <source>
        <dbReference type="PROSITE-ProRule" id="PRU00239"/>
    </source>
</evidence>
<comment type="similarity">
    <text evidence="1">Belongs to the peptidase C2 family.</text>
</comment>
<dbReference type="InterPro" id="IPR022683">
    <property type="entry name" value="Calpain_III"/>
</dbReference>
<dbReference type="InterPro" id="IPR036213">
    <property type="entry name" value="Calpain_III_sf"/>
</dbReference>
<dbReference type="Gene3D" id="2.60.120.380">
    <property type="match status" value="2"/>
</dbReference>
<dbReference type="InterPro" id="IPR022682">
    <property type="entry name" value="Calpain_domain_III"/>
</dbReference>
<dbReference type="SUPFAM" id="SSF49758">
    <property type="entry name" value="Calpain large subunit, middle domain (domain III)"/>
    <property type="match status" value="2"/>
</dbReference>
<dbReference type="CDD" id="cd00044">
    <property type="entry name" value="CysPc"/>
    <property type="match status" value="1"/>
</dbReference>
<evidence type="ECO:0000256" key="1">
    <source>
        <dbReference type="ARBA" id="ARBA00007623"/>
    </source>
</evidence>
<dbReference type="Proteomes" id="UP000663879">
    <property type="component" value="Unassembled WGS sequence"/>
</dbReference>
<protein>
    <recommendedName>
        <fullName evidence="7">Calpain catalytic domain-containing protein</fullName>
    </recommendedName>
</protein>
<dbReference type="PANTHER" id="PTHR46143:SF1">
    <property type="entry name" value="CALPAIN-7"/>
    <property type="match status" value="1"/>
</dbReference>
<keyword evidence="9" id="KW-1185">Reference proteome</keyword>
<feature type="active site" evidence="5 6">
    <location>
        <position position="276"/>
    </location>
</feature>
<dbReference type="PRINTS" id="PR00704">
    <property type="entry name" value="CALPAIN"/>
</dbReference>
<dbReference type="SMART" id="SM00720">
    <property type="entry name" value="calpain_III"/>
    <property type="match status" value="1"/>
</dbReference>
<organism evidence="8 9">
    <name type="scientific">Brachionus calyciflorus</name>
    <dbReference type="NCBI Taxonomy" id="104777"/>
    <lineage>
        <taxon>Eukaryota</taxon>
        <taxon>Metazoa</taxon>
        <taxon>Spiralia</taxon>
        <taxon>Gnathifera</taxon>
        <taxon>Rotifera</taxon>
        <taxon>Eurotatoria</taxon>
        <taxon>Monogononta</taxon>
        <taxon>Pseudotrocha</taxon>
        <taxon>Ploima</taxon>
        <taxon>Brachionidae</taxon>
        <taxon>Brachionus</taxon>
    </lineage>
</organism>
<dbReference type="Pfam" id="PF01067">
    <property type="entry name" value="Calpain_III"/>
    <property type="match status" value="1"/>
</dbReference>
<evidence type="ECO:0000313" key="8">
    <source>
        <dbReference type="EMBL" id="CAF0761328.1"/>
    </source>
</evidence>
<dbReference type="PANTHER" id="PTHR46143">
    <property type="entry name" value="CALPAIN-7"/>
    <property type="match status" value="1"/>
</dbReference>
<dbReference type="InterPro" id="IPR001300">
    <property type="entry name" value="Peptidase_C2_calpain_cat"/>
</dbReference>
<dbReference type="InterPro" id="IPR038765">
    <property type="entry name" value="Papain-like_cys_pep_sf"/>
</dbReference>
<evidence type="ECO:0000256" key="4">
    <source>
        <dbReference type="ARBA" id="ARBA00022807"/>
    </source>
</evidence>
<dbReference type="Gene3D" id="1.20.58.80">
    <property type="entry name" value="Phosphotransferase system, lactose/cellobiose-type IIA subunit"/>
    <property type="match status" value="2"/>
</dbReference>
<feature type="active site" evidence="5 6">
    <location>
        <position position="444"/>
    </location>
</feature>
<dbReference type="GO" id="GO:0006508">
    <property type="term" value="P:proteolysis"/>
    <property type="evidence" value="ECO:0007669"/>
    <property type="project" value="UniProtKB-KW"/>
</dbReference>
<accession>A0A813Q374</accession>
<dbReference type="InterPro" id="IPR022684">
    <property type="entry name" value="Calpain_cysteine_protease"/>
</dbReference>
<dbReference type="OrthoDB" id="167576at2759"/>
<keyword evidence="2 6" id="KW-0645">Protease</keyword>
<evidence type="ECO:0000256" key="2">
    <source>
        <dbReference type="ARBA" id="ARBA00022670"/>
    </source>
</evidence>
<proteinExistence type="inferred from homology"/>
<dbReference type="SMART" id="SM00230">
    <property type="entry name" value="CysPc"/>
    <property type="match status" value="1"/>
</dbReference>
<dbReference type="SMART" id="SM00745">
    <property type="entry name" value="MIT"/>
    <property type="match status" value="2"/>
</dbReference>
<sequence>MSFNNLLELAKVHAQKAVQFDSNNQFEQAIFYYLESSQCLIDAKELNPKLPNLDKIDSRLNQYITRAETLKQLLNSKQSTRPTNSILKSLIQKDLEKCLCILKEALDADSDGNSNEAFDLYTSSVEFFLKIKQRKNEIKTNEEEKLFTSLKNNIENALKRAEDLKNLANPVENFSNISIVPPKIVSSSFTKDEIDVLRHGSFINGRDYVPFFPEIDSKEKFFLQIPFNDKDGKLALSPSQKSNFSKWARPDEIFENPTLMMSISCFSVKQTCISDCSFVASLTVCAQYERKFNKKILSKIIYPQNKSGEPIFNPCGKYMISLNLNGCARKIIIDDYLPVDSYNTLLCSKSTNKGELWVSLLEKAYMKVMGGYDFPGSNSNIDLHALTNWIPERLAIHGNHTEFNQNSDFDRMFDRLHSGDVLITVSTGPMNKDREDRTGLVSSHAYAVLDIRKFRDKKLFQLKNPWSHLRWKGNYSEYDVSNWTNELKTALNYDPKLACNVDNGIFWIDYESLVNFFDVFYLSWSPSLFPYTNCFHRKWSSVEGPIKDRYNLSENPQYVIKIKPNSKLNGAKCSTWLLLTRHITDKSDFAENKEYIALVVYKNDGKRVYYPMEPPPYKEGIRINSPHYLVKLVDDCSDTITYTLVICQYEKNNTIYYTLRAYSTMPFTLNEITEPYNRKYWKRINGKWEGITAGGCSNHRDTYKNNPTYEINVNNSDVYLKIELKGPQQFSVGFDFIYVNTNQTMTTGDLRKGYCVMTLNKLLAGVYRVIPFTFLPKQDGPFILEISSTHDYNIKLI</sequence>
<dbReference type="PROSITE" id="PS50203">
    <property type="entry name" value="CALPAIN_CAT"/>
    <property type="match status" value="1"/>
</dbReference>
<gene>
    <name evidence="8" type="ORF">OXX778_LOCUS4446</name>
</gene>
<dbReference type="InterPro" id="IPR007330">
    <property type="entry name" value="MIT_dom"/>
</dbReference>
<reference evidence="8" key="1">
    <citation type="submission" date="2021-02" db="EMBL/GenBank/DDBJ databases">
        <authorList>
            <person name="Nowell W R."/>
        </authorList>
    </citation>
    <scope>NUCLEOTIDE SEQUENCE</scope>
    <source>
        <strain evidence="8">Ploen Becks lab</strain>
    </source>
</reference>
<keyword evidence="4 6" id="KW-0788">Thiol protease</keyword>